<dbReference type="EMBL" id="JAUSQU010000001">
    <property type="protein sequence ID" value="MDP9846528.1"/>
    <property type="molecule type" value="Genomic_DNA"/>
</dbReference>
<comment type="caution">
    <text evidence="1">The sequence shown here is derived from an EMBL/GenBank/DDBJ whole genome shotgun (WGS) entry which is preliminary data.</text>
</comment>
<gene>
    <name evidence="1" type="ORF">J2853_005739</name>
</gene>
<protein>
    <submittedName>
        <fullName evidence="1">Uncharacterized protein</fullName>
    </submittedName>
</protein>
<accession>A0ABT9QJR7</accession>
<reference evidence="1 2" key="1">
    <citation type="submission" date="2023-07" db="EMBL/GenBank/DDBJ databases">
        <title>Sequencing the genomes of 1000 actinobacteria strains.</title>
        <authorList>
            <person name="Klenk H.-P."/>
        </authorList>
    </citation>
    <scope>NUCLEOTIDE SEQUENCE [LARGE SCALE GENOMIC DNA]</scope>
    <source>
        <strain evidence="1 2">DSM 46740</strain>
    </source>
</reference>
<evidence type="ECO:0000313" key="2">
    <source>
        <dbReference type="Proteomes" id="UP001225356"/>
    </source>
</evidence>
<keyword evidence="2" id="KW-1185">Reference proteome</keyword>
<dbReference type="Proteomes" id="UP001225356">
    <property type="component" value="Unassembled WGS sequence"/>
</dbReference>
<organism evidence="1 2">
    <name type="scientific">Streptosporangium lutulentum</name>
    <dbReference type="NCBI Taxonomy" id="1461250"/>
    <lineage>
        <taxon>Bacteria</taxon>
        <taxon>Bacillati</taxon>
        <taxon>Actinomycetota</taxon>
        <taxon>Actinomycetes</taxon>
        <taxon>Streptosporangiales</taxon>
        <taxon>Streptosporangiaceae</taxon>
        <taxon>Streptosporangium</taxon>
    </lineage>
</organism>
<name>A0ABT9QJR7_9ACTN</name>
<proteinExistence type="predicted"/>
<evidence type="ECO:0000313" key="1">
    <source>
        <dbReference type="EMBL" id="MDP9846528.1"/>
    </source>
</evidence>
<sequence>MRNALRVVLGLTMAVLAVFGSLGAGDDHRPAEAGVSSGSSR</sequence>